<protein>
    <submittedName>
        <fullName evidence="2">Uncharacterized protein</fullName>
    </submittedName>
</protein>
<gene>
    <name evidence="2" type="ORF">A4U43_C06F4480</name>
</gene>
<sequence length="134" mass="14287">MLPRPSSTPLGASPTPSKLPRPTLTPLGADGALSKVPRPPSKPLEVTSVDLRAPEVQSHLPISDEVPVETPALGEPMDLMTALQTMLKKSPMDLMTALQTMLKKSAHDRLVRGPRGGQVYREACCTALRACGIL</sequence>
<name>A0A5P1EKC4_ASPOF</name>
<feature type="region of interest" description="Disordered" evidence="1">
    <location>
        <begin position="1"/>
        <end position="49"/>
    </location>
</feature>
<proteinExistence type="predicted"/>
<evidence type="ECO:0000313" key="2">
    <source>
        <dbReference type="EMBL" id="ONK66133.1"/>
    </source>
</evidence>
<dbReference type="AlphaFoldDB" id="A0A5P1EKC4"/>
<feature type="compositionally biased region" description="Polar residues" evidence="1">
    <location>
        <begin position="1"/>
        <end position="16"/>
    </location>
</feature>
<dbReference type="Proteomes" id="UP000243459">
    <property type="component" value="Chromosome 6"/>
</dbReference>
<dbReference type="EMBL" id="CM007386">
    <property type="protein sequence ID" value="ONK66133.1"/>
    <property type="molecule type" value="Genomic_DNA"/>
</dbReference>
<accession>A0A5P1EKC4</accession>
<keyword evidence="3" id="KW-1185">Reference proteome</keyword>
<dbReference type="Gramene" id="ONK66133">
    <property type="protein sequence ID" value="ONK66133"/>
    <property type="gene ID" value="A4U43_C06F4480"/>
</dbReference>
<organism evidence="2 3">
    <name type="scientific">Asparagus officinalis</name>
    <name type="common">Garden asparagus</name>
    <dbReference type="NCBI Taxonomy" id="4686"/>
    <lineage>
        <taxon>Eukaryota</taxon>
        <taxon>Viridiplantae</taxon>
        <taxon>Streptophyta</taxon>
        <taxon>Embryophyta</taxon>
        <taxon>Tracheophyta</taxon>
        <taxon>Spermatophyta</taxon>
        <taxon>Magnoliopsida</taxon>
        <taxon>Liliopsida</taxon>
        <taxon>Asparagales</taxon>
        <taxon>Asparagaceae</taxon>
        <taxon>Asparagoideae</taxon>
        <taxon>Asparagus</taxon>
    </lineage>
</organism>
<reference evidence="3" key="1">
    <citation type="journal article" date="2017" name="Nat. Commun.">
        <title>The asparagus genome sheds light on the origin and evolution of a young Y chromosome.</title>
        <authorList>
            <person name="Harkess A."/>
            <person name="Zhou J."/>
            <person name="Xu C."/>
            <person name="Bowers J.E."/>
            <person name="Van der Hulst R."/>
            <person name="Ayyampalayam S."/>
            <person name="Mercati F."/>
            <person name="Riccardi P."/>
            <person name="McKain M.R."/>
            <person name="Kakrana A."/>
            <person name="Tang H."/>
            <person name="Ray J."/>
            <person name="Groenendijk J."/>
            <person name="Arikit S."/>
            <person name="Mathioni S.M."/>
            <person name="Nakano M."/>
            <person name="Shan H."/>
            <person name="Telgmann-Rauber A."/>
            <person name="Kanno A."/>
            <person name="Yue Z."/>
            <person name="Chen H."/>
            <person name="Li W."/>
            <person name="Chen Y."/>
            <person name="Xu X."/>
            <person name="Zhang Y."/>
            <person name="Luo S."/>
            <person name="Chen H."/>
            <person name="Gao J."/>
            <person name="Mao Z."/>
            <person name="Pires J.C."/>
            <person name="Luo M."/>
            <person name="Kudrna D."/>
            <person name="Wing R.A."/>
            <person name="Meyers B.C."/>
            <person name="Yi K."/>
            <person name="Kong H."/>
            <person name="Lavrijsen P."/>
            <person name="Sunseri F."/>
            <person name="Falavigna A."/>
            <person name="Ye Y."/>
            <person name="Leebens-Mack J.H."/>
            <person name="Chen G."/>
        </authorList>
    </citation>
    <scope>NUCLEOTIDE SEQUENCE [LARGE SCALE GENOMIC DNA]</scope>
    <source>
        <strain evidence="3">cv. DH0086</strain>
    </source>
</reference>
<evidence type="ECO:0000256" key="1">
    <source>
        <dbReference type="SAM" id="MobiDB-lite"/>
    </source>
</evidence>
<evidence type="ECO:0000313" key="3">
    <source>
        <dbReference type="Proteomes" id="UP000243459"/>
    </source>
</evidence>